<sequence length="148" mass="16639">MRLWSLHPSLLDRQGLVAGWREALLAQAVLKGRTRGYTRHPQLQRFRESADPAGAVADYLHGLYEEAVVRGYRFDASRISVQDTTTGTAGNRALTVTTGQLQFEWEHLQSKLALRSPERHRTGPVPDPVPVHPLFRVVPGPVADWERP</sequence>
<keyword evidence="2" id="KW-1185">Reference proteome</keyword>
<proteinExistence type="predicted"/>
<evidence type="ECO:0000313" key="1">
    <source>
        <dbReference type="EMBL" id="GAA4919783.1"/>
    </source>
</evidence>
<name>A0ABP9FX17_9MICC</name>
<gene>
    <name evidence="1" type="ORF">GCM10025790_14710</name>
</gene>
<protein>
    <submittedName>
        <fullName evidence="1">Pyrimidine dimer DNA glycosylase/endonuclease V</fullName>
    </submittedName>
</protein>
<reference evidence="2" key="1">
    <citation type="journal article" date="2019" name="Int. J. Syst. Evol. Microbiol.">
        <title>The Global Catalogue of Microorganisms (GCM) 10K type strain sequencing project: providing services to taxonomists for standard genome sequencing and annotation.</title>
        <authorList>
            <consortium name="The Broad Institute Genomics Platform"/>
            <consortium name="The Broad Institute Genome Sequencing Center for Infectious Disease"/>
            <person name="Wu L."/>
            <person name="Ma J."/>
        </authorList>
    </citation>
    <scope>NUCLEOTIDE SEQUENCE [LARGE SCALE GENOMIC DNA]</scope>
    <source>
        <strain evidence="2">JCM 19129</strain>
    </source>
</reference>
<evidence type="ECO:0000313" key="2">
    <source>
        <dbReference type="Proteomes" id="UP001500368"/>
    </source>
</evidence>
<comment type="caution">
    <text evidence="1">The sequence shown here is derived from an EMBL/GenBank/DDBJ whole genome shotgun (WGS) entry which is preliminary data.</text>
</comment>
<accession>A0ABP9FX17</accession>
<dbReference type="InterPro" id="IPR004260">
    <property type="entry name" value="Pyr-dimer_DNA_glycosylase"/>
</dbReference>
<dbReference type="Proteomes" id="UP001500368">
    <property type="component" value="Unassembled WGS sequence"/>
</dbReference>
<dbReference type="RefSeq" id="WP_345477413.1">
    <property type="nucleotide sequence ID" value="NZ_BAABLW010000007.1"/>
</dbReference>
<organism evidence="1 2">
    <name type="scientific">Nesterenkonia rhizosphaerae</name>
    <dbReference type="NCBI Taxonomy" id="1348272"/>
    <lineage>
        <taxon>Bacteria</taxon>
        <taxon>Bacillati</taxon>
        <taxon>Actinomycetota</taxon>
        <taxon>Actinomycetes</taxon>
        <taxon>Micrococcales</taxon>
        <taxon>Micrococcaceae</taxon>
        <taxon>Nesterenkonia</taxon>
    </lineage>
</organism>
<dbReference type="Pfam" id="PF03013">
    <property type="entry name" value="Pyr_excise"/>
    <property type="match status" value="1"/>
</dbReference>
<dbReference type="EMBL" id="BAABLW010000007">
    <property type="protein sequence ID" value="GAA4919783.1"/>
    <property type="molecule type" value="Genomic_DNA"/>
</dbReference>